<evidence type="ECO:0000256" key="1">
    <source>
        <dbReference type="ARBA" id="ARBA00004167"/>
    </source>
</evidence>
<dbReference type="FunCoup" id="A0A1S3FVC9">
    <property type="interactions" value="12"/>
</dbReference>
<dbReference type="GO" id="GO:0008584">
    <property type="term" value="P:male gonad development"/>
    <property type="evidence" value="ECO:0007669"/>
    <property type="project" value="TreeGrafter"/>
</dbReference>
<sequence length="713" mass="79163">MDKNEIQASPHVLKSYDSGSGNSIETAMAQILPGQTLSFTCSPGNGTLPHPPQDTHKIYLQLTVPEKIVSPAAKRRPEHNPDNNYHLSIFLYFLSRSFLSPGALVYYYDQEGNKHFQTLLSQMNCNYNGYIAGFPDSLVTLNVCSGLRGTIQFKNISYGIKPMEAASGFVHMVYQESNGNTTNIPALGGDTYDWFNAVHYQARRTIEVNRPSKLYPRSLQINIVVEKNLFDYMGSDTKTVTQKVIQIIGLANTMLAQLKLSVVINSIEIWSNDNEIPTDGRVDLMLLDFLKWNHDHLDTPTLHISYLFVFQKNPIQAGAVFPGKICDENYDVGIAVYPDGFSLESYTIIFVQVLSLGLGLSLDTSQACYCPRGVCTMMPKAVNYGGIKEFSTCSLDEFKFFASEDRLQCLEKNLVERQSPALGGKCGNGVVEGGEECDCGPESNCSHKSCCNPADCTLKPTAVCGSGECCTQDCRIKPINNLCRKAVDLECDFDEYCNGNQSECMPDTFVRNGHYCGNNEALCFNGACRNFDEQCKRLLGEDAKGATFACYDEMNSRGDRFGNCGSSFCAFQNVLCGKLVCLWPHKRLLMRVNYSVVYAHVREDVCVSVFKPSPKQAGTVTRVSSPGQRDDTFVEDGSICGPDMYCDKMVCKEVRYLINYQKCNVTRDCNDRGLCNNFDHCHCSEGYTPPECKPMRGGFGSIDDGHKITTKIG</sequence>
<dbReference type="Proteomes" id="UP000081671">
    <property type="component" value="Unplaced"/>
</dbReference>
<feature type="domain" description="Disintegrin" evidence="11">
    <location>
        <begin position="423"/>
        <end position="512"/>
    </location>
</feature>
<comment type="subcellular location">
    <subcellularLocation>
        <location evidence="1">Membrane</location>
        <topology evidence="1">Single-pass membrane protein</topology>
    </subcellularLocation>
</comment>
<dbReference type="PANTHER" id="PTHR11905">
    <property type="entry name" value="ADAM A DISINTEGRIN AND METALLOPROTEASE DOMAIN"/>
    <property type="match status" value="1"/>
</dbReference>
<feature type="domain" description="Peptidase M12B" evidence="12">
    <location>
        <begin position="217"/>
        <end position="414"/>
    </location>
</feature>
<dbReference type="Pfam" id="PF01421">
    <property type="entry name" value="Reprolysin"/>
    <property type="match status" value="1"/>
</dbReference>
<keyword evidence="5" id="KW-0472">Membrane</keyword>
<keyword evidence="4" id="KW-1133">Transmembrane helix</keyword>
<dbReference type="Gene3D" id="3.40.390.10">
    <property type="entry name" value="Collagenase (Catalytic Domain)"/>
    <property type="match status" value="1"/>
</dbReference>
<evidence type="ECO:0000256" key="3">
    <source>
        <dbReference type="ARBA" id="ARBA00022692"/>
    </source>
</evidence>
<dbReference type="SMART" id="SM00050">
    <property type="entry name" value="DISIN"/>
    <property type="match status" value="1"/>
</dbReference>
<keyword evidence="6 8" id="KW-1015">Disulfide bond</keyword>
<evidence type="ECO:0000256" key="2">
    <source>
        <dbReference type="ARBA" id="ARBA00022536"/>
    </source>
</evidence>
<dbReference type="OrthoDB" id="5951731at2759"/>
<evidence type="ECO:0000256" key="6">
    <source>
        <dbReference type="ARBA" id="ARBA00023157"/>
    </source>
</evidence>
<dbReference type="Gene3D" id="4.10.70.10">
    <property type="entry name" value="Disintegrin domain"/>
    <property type="match status" value="1"/>
</dbReference>
<dbReference type="PANTHER" id="PTHR11905:SF28">
    <property type="entry name" value="DISINTEGRIN AND METALLOPROTEINASE DOMAIN-CONTAINING PROTEIN 5"/>
    <property type="match status" value="1"/>
</dbReference>
<proteinExistence type="predicted"/>
<dbReference type="InterPro" id="IPR036436">
    <property type="entry name" value="Disintegrin_dom_sf"/>
</dbReference>
<evidence type="ECO:0000256" key="7">
    <source>
        <dbReference type="ARBA" id="ARBA00038664"/>
    </source>
</evidence>
<dbReference type="RefSeq" id="XP_012879797.1">
    <property type="nucleotide sequence ID" value="XM_013024343.1"/>
</dbReference>
<dbReference type="KEGG" id="dord:105991669"/>
<evidence type="ECO:0000313" key="14">
    <source>
        <dbReference type="RefSeq" id="XP_012879797.1"/>
    </source>
</evidence>
<feature type="domain" description="EGF-like" evidence="10">
    <location>
        <begin position="659"/>
        <end position="693"/>
    </location>
</feature>
<dbReference type="PROSITE" id="PS50026">
    <property type="entry name" value="EGF_3"/>
    <property type="match status" value="1"/>
</dbReference>
<evidence type="ECO:0000259" key="10">
    <source>
        <dbReference type="PROSITE" id="PS50026"/>
    </source>
</evidence>
<dbReference type="InterPro" id="IPR018358">
    <property type="entry name" value="Disintegrin_CS"/>
</dbReference>
<dbReference type="PROSITE" id="PS01186">
    <property type="entry name" value="EGF_2"/>
    <property type="match status" value="1"/>
</dbReference>
<dbReference type="STRING" id="10020.ENSDORP00000001985"/>
<organism evidence="13 14">
    <name type="scientific">Dipodomys ordii</name>
    <name type="common">Ord's kangaroo rat</name>
    <dbReference type="NCBI Taxonomy" id="10020"/>
    <lineage>
        <taxon>Eukaryota</taxon>
        <taxon>Metazoa</taxon>
        <taxon>Chordata</taxon>
        <taxon>Craniata</taxon>
        <taxon>Vertebrata</taxon>
        <taxon>Euteleostomi</taxon>
        <taxon>Mammalia</taxon>
        <taxon>Eutheria</taxon>
        <taxon>Euarchontoglires</taxon>
        <taxon>Glires</taxon>
        <taxon>Rodentia</taxon>
        <taxon>Castorimorpha</taxon>
        <taxon>Heteromyidae</taxon>
        <taxon>Dipodomyinae</taxon>
        <taxon>Dipodomys</taxon>
    </lineage>
</organism>
<dbReference type="PROSITE" id="PS50215">
    <property type="entry name" value="ADAM_MEPRO"/>
    <property type="match status" value="1"/>
</dbReference>
<dbReference type="InterPro" id="IPR034027">
    <property type="entry name" value="Reprolysin_adamalysin"/>
</dbReference>
<dbReference type="FunFam" id="4.10.70.10:FF:000001">
    <property type="entry name" value="Disintegrin and metalloproteinase domain-containing protein 22"/>
    <property type="match status" value="1"/>
</dbReference>
<dbReference type="SUPFAM" id="SSF57552">
    <property type="entry name" value="Blood coagulation inhibitor (disintegrin)"/>
    <property type="match status" value="1"/>
</dbReference>
<dbReference type="InterPro" id="IPR024079">
    <property type="entry name" value="MetalloPept_cat_dom_sf"/>
</dbReference>
<dbReference type="GO" id="GO:0007155">
    <property type="term" value="P:cell adhesion"/>
    <property type="evidence" value="ECO:0007669"/>
    <property type="project" value="TreeGrafter"/>
</dbReference>
<feature type="disulfide bond" evidence="9">
    <location>
        <begin position="370"/>
        <end position="375"/>
    </location>
</feature>
<dbReference type="GO" id="GO:0004222">
    <property type="term" value="F:metalloendopeptidase activity"/>
    <property type="evidence" value="ECO:0007669"/>
    <property type="project" value="InterPro"/>
</dbReference>
<dbReference type="InterPro" id="IPR006586">
    <property type="entry name" value="ADAM_Cys-rich"/>
</dbReference>
<dbReference type="InParanoid" id="A0A1S3FVC9"/>
<evidence type="ECO:0000313" key="13">
    <source>
        <dbReference type="Proteomes" id="UP000081671"/>
    </source>
</evidence>
<dbReference type="Pfam" id="PF08516">
    <property type="entry name" value="ADAM_CR"/>
    <property type="match status" value="1"/>
</dbReference>
<dbReference type="CDD" id="cd04269">
    <property type="entry name" value="ZnMc_adamalysin_II_like"/>
    <property type="match status" value="1"/>
</dbReference>
<keyword evidence="2 8" id="KW-0245">EGF-like domain</keyword>
<dbReference type="InterPro" id="IPR000742">
    <property type="entry name" value="EGF"/>
</dbReference>
<dbReference type="GO" id="GO:0006508">
    <property type="term" value="P:proteolysis"/>
    <property type="evidence" value="ECO:0007669"/>
    <property type="project" value="InterPro"/>
</dbReference>
<keyword evidence="13" id="KW-1185">Reference proteome</keyword>
<comment type="caution">
    <text evidence="8">Lacks conserved residue(s) required for the propagation of feature annotation.</text>
</comment>
<dbReference type="GO" id="GO:0005886">
    <property type="term" value="C:plasma membrane"/>
    <property type="evidence" value="ECO:0007669"/>
    <property type="project" value="TreeGrafter"/>
</dbReference>
<dbReference type="PROSITE" id="PS00427">
    <property type="entry name" value="DISINTEGRIN_1"/>
    <property type="match status" value="1"/>
</dbReference>
<dbReference type="Pfam" id="PF00200">
    <property type="entry name" value="Disintegrin"/>
    <property type="match status" value="1"/>
</dbReference>
<accession>A0A1S3FVC9</accession>
<dbReference type="SMART" id="SM00608">
    <property type="entry name" value="ACR"/>
    <property type="match status" value="1"/>
</dbReference>
<feature type="disulfide bond" evidence="8">
    <location>
        <begin position="683"/>
        <end position="692"/>
    </location>
</feature>
<evidence type="ECO:0000256" key="9">
    <source>
        <dbReference type="PROSITE-ProRule" id="PRU00276"/>
    </source>
</evidence>
<dbReference type="PROSITE" id="PS50214">
    <property type="entry name" value="DISINTEGRIN_2"/>
    <property type="match status" value="1"/>
</dbReference>
<name>A0A1S3FVC9_DIPOR</name>
<evidence type="ECO:0000256" key="4">
    <source>
        <dbReference type="ARBA" id="ARBA00022989"/>
    </source>
</evidence>
<gene>
    <name evidence="14" type="primary">LOC105991669</name>
</gene>
<dbReference type="InterPro" id="IPR001590">
    <property type="entry name" value="Peptidase_M12B"/>
</dbReference>
<evidence type="ECO:0000259" key="12">
    <source>
        <dbReference type="PROSITE" id="PS50215"/>
    </source>
</evidence>
<reference evidence="14" key="1">
    <citation type="submission" date="2025-08" db="UniProtKB">
        <authorList>
            <consortium name="RefSeq"/>
        </authorList>
    </citation>
    <scope>IDENTIFICATION</scope>
    <source>
        <tissue evidence="14">Kidney</tissue>
    </source>
</reference>
<dbReference type="InterPro" id="IPR001762">
    <property type="entry name" value="Disintegrin_dom"/>
</dbReference>
<evidence type="ECO:0000256" key="5">
    <source>
        <dbReference type="ARBA" id="ARBA00023136"/>
    </source>
</evidence>
<keyword evidence="3" id="KW-0812">Transmembrane</keyword>
<dbReference type="GO" id="GO:0007339">
    <property type="term" value="P:binding of sperm to zona pellucida"/>
    <property type="evidence" value="ECO:0007669"/>
    <property type="project" value="TreeGrafter"/>
</dbReference>
<comment type="subunit">
    <text evidence="7">Interacts with TEX101.</text>
</comment>
<protein>
    <submittedName>
        <fullName evidence="14">Disintegrin and metalloproteinase domain-containing protein 5-like</fullName>
    </submittedName>
</protein>
<dbReference type="GeneID" id="105991669"/>
<dbReference type="SUPFAM" id="SSF55486">
    <property type="entry name" value="Metalloproteases ('zincins'), catalytic domain"/>
    <property type="match status" value="1"/>
</dbReference>
<dbReference type="AlphaFoldDB" id="A0A1S3FVC9"/>
<evidence type="ECO:0000256" key="8">
    <source>
        <dbReference type="PROSITE-ProRule" id="PRU00076"/>
    </source>
</evidence>
<evidence type="ECO:0000259" key="11">
    <source>
        <dbReference type="PROSITE" id="PS50214"/>
    </source>
</evidence>